<dbReference type="CDD" id="cd00082">
    <property type="entry name" value="HisKA"/>
    <property type="match status" value="1"/>
</dbReference>
<dbReference type="InterPro" id="IPR050980">
    <property type="entry name" value="2C_sensor_his_kinase"/>
</dbReference>
<feature type="domain" description="Histidine kinase" evidence="16">
    <location>
        <begin position="239"/>
        <end position="439"/>
    </location>
</feature>
<evidence type="ECO:0000256" key="2">
    <source>
        <dbReference type="ARBA" id="ARBA00004429"/>
    </source>
</evidence>
<dbReference type="SMART" id="SM00304">
    <property type="entry name" value="HAMP"/>
    <property type="match status" value="1"/>
</dbReference>
<evidence type="ECO:0000256" key="5">
    <source>
        <dbReference type="ARBA" id="ARBA00022519"/>
    </source>
</evidence>
<comment type="catalytic activity">
    <reaction evidence="1">
        <text>ATP + protein L-histidine = ADP + protein N-phospho-L-histidine.</text>
        <dbReference type="EC" id="2.7.13.3"/>
    </reaction>
</comment>
<protein>
    <recommendedName>
        <fullName evidence="3">histidine kinase</fullName>
        <ecNumber evidence="3">2.7.13.3</ecNumber>
    </recommendedName>
</protein>
<dbReference type="EC" id="2.7.13.3" evidence="3"/>
<evidence type="ECO:0000259" key="16">
    <source>
        <dbReference type="PROSITE" id="PS50109"/>
    </source>
</evidence>
<dbReference type="PANTHER" id="PTHR44936">
    <property type="entry name" value="SENSOR PROTEIN CREC"/>
    <property type="match status" value="1"/>
</dbReference>
<gene>
    <name evidence="18" type="ORF">IT775_00890</name>
</gene>
<reference evidence="18 19" key="1">
    <citation type="journal article" date="2021" name="Arch. Microbiol.">
        <title>Thalassobius aquimarinus sp. nov., isolated from the Sea of Japan seashore.</title>
        <authorList>
            <person name="Kurilenko V.V."/>
            <person name="Romanenko L.A."/>
            <person name="Chernysheva N.Y."/>
            <person name="Velansky P.V."/>
            <person name="Tekutyeva L.A."/>
            <person name="Isaeva M.P."/>
            <person name="Mikhailov V.V."/>
        </authorList>
    </citation>
    <scope>NUCLEOTIDE SEQUENCE [LARGE SCALE GENOMIC DNA]</scope>
    <source>
        <strain evidence="18 19">KMM 8518</strain>
    </source>
</reference>
<keyword evidence="13" id="KW-0902">Two-component regulatory system</keyword>
<evidence type="ECO:0000256" key="3">
    <source>
        <dbReference type="ARBA" id="ARBA00012438"/>
    </source>
</evidence>
<dbReference type="EMBL" id="JADMKU010000001">
    <property type="protein sequence ID" value="MBR9649679.1"/>
    <property type="molecule type" value="Genomic_DNA"/>
</dbReference>
<evidence type="ECO:0000313" key="19">
    <source>
        <dbReference type="Proteomes" id="UP001195941"/>
    </source>
</evidence>
<evidence type="ECO:0000256" key="15">
    <source>
        <dbReference type="SAM" id="Phobius"/>
    </source>
</evidence>
<dbReference type="InterPro" id="IPR003594">
    <property type="entry name" value="HATPase_dom"/>
</dbReference>
<dbReference type="Proteomes" id="UP001195941">
    <property type="component" value="Unassembled WGS sequence"/>
</dbReference>
<sequence length="439" mass="48751">MAFRWLKRYVPRGLYSRAALILILPVVTLQLVVSVVFIQRHFEGVTQQMTGATAREIQLLVDRLPEAPAPLPPALIDLAQALAIDIAVVPERQVPARSQRRWYDLTGSIVIASFHKELQGVEQIALPDDYNVHVFVATSVGVVDFHFDRKRVSASQPHQLFVNMVVFGALMTVIAFFYLRNQLRPIKRLAEAAEAFGKGRTVPYRPSGAQEVRAAGNAFLDMRARIERQIEQRTLLLSGVSHDLRTPLTRLKLSLSLLDSEDREAMERDVDDMQRMLDGFLSFARGTGEAEPDEIDPFDLVERIIEDSQRADIPVTLARAEGRGLGTVMLRPLAIRRAVTNLIENAVRYGSRAEVSVLLTEKSLLIRIEDDGPGIPPEKRKDAVKPFTRLDSARNQNRASGVGLGLAIASDISRVHGGLLRLGKSDKLGGLRADIVIGR</sequence>
<keyword evidence="10" id="KW-0418">Kinase</keyword>
<dbReference type="SUPFAM" id="SSF55874">
    <property type="entry name" value="ATPase domain of HSP90 chaperone/DNA topoisomerase II/histidine kinase"/>
    <property type="match status" value="1"/>
</dbReference>
<dbReference type="InterPro" id="IPR036890">
    <property type="entry name" value="HATPase_C_sf"/>
</dbReference>
<dbReference type="SUPFAM" id="SSF47384">
    <property type="entry name" value="Homodimeric domain of signal transducing histidine kinase"/>
    <property type="match status" value="1"/>
</dbReference>
<comment type="subcellular location">
    <subcellularLocation>
        <location evidence="2">Cell inner membrane</location>
        <topology evidence="2">Multi-pass membrane protein</topology>
    </subcellularLocation>
</comment>
<keyword evidence="9" id="KW-0547">Nucleotide-binding</keyword>
<comment type="caution">
    <text evidence="18">The sequence shown here is derived from an EMBL/GenBank/DDBJ whole genome shotgun (WGS) entry which is preliminary data.</text>
</comment>
<evidence type="ECO:0000313" key="18">
    <source>
        <dbReference type="EMBL" id="MBR9649679.1"/>
    </source>
</evidence>
<keyword evidence="4" id="KW-1003">Cell membrane</keyword>
<dbReference type="PRINTS" id="PR00344">
    <property type="entry name" value="BCTRLSENSOR"/>
</dbReference>
<dbReference type="PROSITE" id="PS50109">
    <property type="entry name" value="HIS_KIN"/>
    <property type="match status" value="1"/>
</dbReference>
<evidence type="ECO:0000256" key="1">
    <source>
        <dbReference type="ARBA" id="ARBA00000085"/>
    </source>
</evidence>
<dbReference type="InterPro" id="IPR005467">
    <property type="entry name" value="His_kinase_dom"/>
</dbReference>
<evidence type="ECO:0000256" key="12">
    <source>
        <dbReference type="ARBA" id="ARBA00022989"/>
    </source>
</evidence>
<dbReference type="SMART" id="SM00388">
    <property type="entry name" value="HisKA"/>
    <property type="match status" value="1"/>
</dbReference>
<dbReference type="InterPro" id="IPR003661">
    <property type="entry name" value="HisK_dim/P_dom"/>
</dbReference>
<evidence type="ECO:0000256" key="4">
    <source>
        <dbReference type="ARBA" id="ARBA00022475"/>
    </source>
</evidence>
<dbReference type="Pfam" id="PF00672">
    <property type="entry name" value="HAMP"/>
    <property type="match status" value="1"/>
</dbReference>
<proteinExistence type="predicted"/>
<keyword evidence="19" id="KW-1185">Reference proteome</keyword>
<dbReference type="InterPro" id="IPR004358">
    <property type="entry name" value="Sig_transdc_His_kin-like_C"/>
</dbReference>
<evidence type="ECO:0000256" key="10">
    <source>
        <dbReference type="ARBA" id="ARBA00022777"/>
    </source>
</evidence>
<evidence type="ECO:0000256" key="14">
    <source>
        <dbReference type="ARBA" id="ARBA00023136"/>
    </source>
</evidence>
<evidence type="ECO:0000259" key="17">
    <source>
        <dbReference type="PROSITE" id="PS50885"/>
    </source>
</evidence>
<keyword evidence="11" id="KW-0067">ATP-binding</keyword>
<dbReference type="Pfam" id="PF02518">
    <property type="entry name" value="HATPase_c"/>
    <property type="match status" value="1"/>
</dbReference>
<evidence type="ECO:0000256" key="8">
    <source>
        <dbReference type="ARBA" id="ARBA00022692"/>
    </source>
</evidence>
<accession>A0ABS5HL28</accession>
<name>A0ABS5HL28_9RHOB</name>
<keyword evidence="8 15" id="KW-0812">Transmembrane</keyword>
<evidence type="ECO:0000256" key="13">
    <source>
        <dbReference type="ARBA" id="ARBA00023012"/>
    </source>
</evidence>
<dbReference type="InterPro" id="IPR003660">
    <property type="entry name" value="HAMP_dom"/>
</dbReference>
<keyword evidence="7" id="KW-0808">Transferase</keyword>
<organism evidence="18 19">
    <name type="scientific">Thalassovita aquimarina</name>
    <dbReference type="NCBI Taxonomy" id="2785917"/>
    <lineage>
        <taxon>Bacteria</taxon>
        <taxon>Pseudomonadati</taxon>
        <taxon>Pseudomonadota</taxon>
        <taxon>Alphaproteobacteria</taxon>
        <taxon>Rhodobacterales</taxon>
        <taxon>Roseobacteraceae</taxon>
        <taxon>Thalassovita</taxon>
    </lineage>
</organism>
<feature type="domain" description="HAMP" evidence="17">
    <location>
        <begin position="180"/>
        <end position="231"/>
    </location>
</feature>
<dbReference type="InterPro" id="IPR036097">
    <property type="entry name" value="HisK_dim/P_sf"/>
</dbReference>
<dbReference type="SMART" id="SM00387">
    <property type="entry name" value="HATPase_c"/>
    <property type="match status" value="1"/>
</dbReference>
<evidence type="ECO:0000256" key="9">
    <source>
        <dbReference type="ARBA" id="ARBA00022741"/>
    </source>
</evidence>
<dbReference type="Gene3D" id="1.10.287.130">
    <property type="match status" value="1"/>
</dbReference>
<keyword evidence="12 15" id="KW-1133">Transmembrane helix</keyword>
<keyword evidence="14 15" id="KW-0472">Membrane</keyword>
<feature type="transmembrane region" description="Helical" evidence="15">
    <location>
        <begin position="160"/>
        <end position="179"/>
    </location>
</feature>
<dbReference type="PANTHER" id="PTHR44936:SF5">
    <property type="entry name" value="SENSOR HISTIDINE KINASE ENVZ"/>
    <property type="match status" value="1"/>
</dbReference>
<keyword evidence="6" id="KW-0597">Phosphoprotein</keyword>
<dbReference type="Gene3D" id="3.30.565.10">
    <property type="entry name" value="Histidine kinase-like ATPase, C-terminal domain"/>
    <property type="match status" value="1"/>
</dbReference>
<evidence type="ECO:0000256" key="7">
    <source>
        <dbReference type="ARBA" id="ARBA00022679"/>
    </source>
</evidence>
<dbReference type="CDD" id="cd06225">
    <property type="entry name" value="HAMP"/>
    <property type="match status" value="1"/>
</dbReference>
<keyword evidence="5" id="KW-0997">Cell inner membrane</keyword>
<evidence type="ECO:0000256" key="6">
    <source>
        <dbReference type="ARBA" id="ARBA00022553"/>
    </source>
</evidence>
<evidence type="ECO:0000256" key="11">
    <source>
        <dbReference type="ARBA" id="ARBA00022840"/>
    </source>
</evidence>
<dbReference type="RefSeq" id="WP_212699181.1">
    <property type="nucleotide sequence ID" value="NZ_JADMKU010000001.1"/>
</dbReference>
<dbReference type="Pfam" id="PF00512">
    <property type="entry name" value="HisKA"/>
    <property type="match status" value="1"/>
</dbReference>
<dbReference type="PROSITE" id="PS50885">
    <property type="entry name" value="HAMP"/>
    <property type="match status" value="1"/>
</dbReference>